<dbReference type="Proteomes" id="UP000198862">
    <property type="component" value="Unassembled WGS sequence"/>
</dbReference>
<reference evidence="1 2" key="1">
    <citation type="submission" date="2016-10" db="EMBL/GenBank/DDBJ databases">
        <authorList>
            <person name="de Groot N.N."/>
        </authorList>
    </citation>
    <scope>NUCLEOTIDE SEQUENCE [LARGE SCALE GENOMIC DNA]</scope>
    <source>
        <strain evidence="1 2">DSM 6059</strain>
    </source>
</reference>
<accession>A0A1I1HKN0</accession>
<keyword evidence="2" id="KW-1185">Reference proteome</keyword>
<dbReference type="EMBL" id="FOLO01000006">
    <property type="protein sequence ID" value="SFC22003.1"/>
    <property type="molecule type" value="Genomic_DNA"/>
</dbReference>
<evidence type="ECO:0000313" key="1">
    <source>
        <dbReference type="EMBL" id="SFC22003.1"/>
    </source>
</evidence>
<gene>
    <name evidence="1" type="ORF">SAMN02745724_01161</name>
</gene>
<dbReference type="OrthoDB" id="5677388at2"/>
<dbReference type="InterPro" id="IPR007376">
    <property type="entry name" value="dsDNA_mimic_put"/>
</dbReference>
<dbReference type="AlphaFoldDB" id="A0A1I1HKN0"/>
<organism evidence="1 2">
    <name type="scientific">Pseudoalteromonas denitrificans DSM 6059</name>
    <dbReference type="NCBI Taxonomy" id="1123010"/>
    <lineage>
        <taxon>Bacteria</taxon>
        <taxon>Pseudomonadati</taxon>
        <taxon>Pseudomonadota</taxon>
        <taxon>Gammaproteobacteria</taxon>
        <taxon>Alteromonadales</taxon>
        <taxon>Pseudoalteromonadaceae</taxon>
        <taxon>Pseudoalteromonas</taxon>
    </lineage>
</organism>
<proteinExistence type="predicted"/>
<dbReference type="STRING" id="1123010.SAMN02745724_01161"/>
<dbReference type="Gene3D" id="3.10.450.140">
    <property type="entry name" value="dsDNA mimic, putative"/>
    <property type="match status" value="1"/>
</dbReference>
<protein>
    <recommendedName>
        <fullName evidence="3">DsDNA-mimic protein</fullName>
    </recommendedName>
</protein>
<evidence type="ECO:0008006" key="3">
    <source>
        <dbReference type="Google" id="ProtNLM"/>
    </source>
</evidence>
<dbReference type="SUPFAM" id="SSF102816">
    <property type="entry name" value="Putative dsDNA mimic"/>
    <property type="match status" value="1"/>
</dbReference>
<name>A0A1I1HKN0_9GAMM</name>
<evidence type="ECO:0000313" key="2">
    <source>
        <dbReference type="Proteomes" id="UP000198862"/>
    </source>
</evidence>
<dbReference type="Pfam" id="PF04269">
    <property type="entry name" value="DUF440"/>
    <property type="match status" value="1"/>
</dbReference>
<sequence length="110" mass="12787">MTDSSHLWTLEEISGQAYEVFLELAPDNLKAQDIEKFNQDREEHGFIEEDIADESWNTFVEFEIEPEDYAQVIVGLEYDSVGIENKDIIFAKILISRDKAASFCHIIWKD</sequence>
<dbReference type="InterPro" id="IPR036763">
    <property type="entry name" value="Put_dsDNA_mimic_sf"/>
</dbReference>
<dbReference type="RefSeq" id="WP_091981430.1">
    <property type="nucleotide sequence ID" value="NZ_FOLO01000006.1"/>
</dbReference>